<organism evidence="1 2">
    <name type="scientific">Plasmodium falciparum (isolate Camp / Malaysia)</name>
    <dbReference type="NCBI Taxonomy" id="5835"/>
    <lineage>
        <taxon>Eukaryota</taxon>
        <taxon>Sar</taxon>
        <taxon>Alveolata</taxon>
        <taxon>Apicomplexa</taxon>
        <taxon>Aconoidasida</taxon>
        <taxon>Haemosporida</taxon>
        <taxon>Plasmodiidae</taxon>
        <taxon>Plasmodium</taxon>
        <taxon>Plasmodium (Laverania)</taxon>
    </lineage>
</organism>
<gene>
    <name evidence="1" type="ORF">PFMC_04441</name>
</gene>
<dbReference type="EMBL" id="KI927542">
    <property type="protein sequence ID" value="ETW59631.1"/>
    <property type="molecule type" value="Genomic_DNA"/>
</dbReference>
<name>A0A024X4A2_PLAFC</name>
<reference evidence="1 2" key="1">
    <citation type="submission" date="2013-02" db="EMBL/GenBank/DDBJ databases">
        <title>The Genome Annotation of Plasmodium falciparum CAMP/Malaysia.</title>
        <authorList>
            <consortium name="The Broad Institute Genome Sequencing Platform"/>
            <consortium name="The Broad Institute Genome Sequencing Center for Infectious Disease"/>
            <person name="Neafsey D."/>
            <person name="Hoffman S."/>
            <person name="Volkman S."/>
            <person name="Rosenthal P."/>
            <person name="Walker B."/>
            <person name="Young S.K."/>
            <person name="Zeng Q."/>
            <person name="Gargeya S."/>
            <person name="Fitzgerald M."/>
            <person name="Haas B."/>
            <person name="Abouelleil A."/>
            <person name="Allen A.W."/>
            <person name="Alvarado L."/>
            <person name="Arachchi H.M."/>
            <person name="Berlin A.M."/>
            <person name="Chapman S.B."/>
            <person name="Gainer-Dewar J."/>
            <person name="Goldberg J."/>
            <person name="Griggs A."/>
            <person name="Gujja S."/>
            <person name="Hansen M."/>
            <person name="Howarth C."/>
            <person name="Imamovic A."/>
            <person name="Ireland A."/>
            <person name="Larimer J."/>
            <person name="McCowan C."/>
            <person name="Murphy C."/>
            <person name="Pearson M."/>
            <person name="Poon T.W."/>
            <person name="Priest M."/>
            <person name="Roberts A."/>
            <person name="Saif S."/>
            <person name="Shea T."/>
            <person name="Sisk P."/>
            <person name="Sykes S."/>
            <person name="Wortman J."/>
            <person name="Nusbaum C."/>
            <person name="Birren B."/>
        </authorList>
    </citation>
    <scope>NUCLEOTIDE SEQUENCE [LARGE SCALE GENOMIC DNA]</scope>
    <source>
        <strain evidence="1 2">CAMP/Malaysia</strain>
    </source>
</reference>
<sequence length="378" mass="44495">MYNKNILINYRNDVDKDSFFIIFEKAWKLFFHDDTKGKKLLLHEENDNNIYSLPNFLIIDNLSNYNPIGTENIRSMNNDQCDNEDNIIINDDNTKYILEDMDAKKIASNKTFPLNKKFIDIYHKHDDTYCSYDKEIDDFLILPDIIITNNETINVYREINDDDQFLNVNNNHVKNEEHENNVDITYDKNGTYNINGTYDENGTYNINGTYDENETYGQNATNIDNIIQNVHITDNINNQNVTTNSSNIYILNDECAANIPHNQLSSYNFYYVIKIQDENKILNDECAANIPHNQLSSYNFYYVIKIQDENKEKLITDKVIQNIDNNLTYIHKLLKQNYNHNIISIVTQNFHVSYVFTVLKFNLQKKKKKIMNKSGKNL</sequence>
<evidence type="ECO:0000313" key="2">
    <source>
        <dbReference type="Proteomes" id="UP000030694"/>
    </source>
</evidence>
<protein>
    <submittedName>
        <fullName evidence="1">Uncharacterized protein</fullName>
    </submittedName>
</protein>
<proteinExistence type="predicted"/>
<accession>A0A024X4A2</accession>
<dbReference type="OrthoDB" id="381988at2759"/>
<dbReference type="AlphaFoldDB" id="A0A024X4A2"/>
<dbReference type="OMA" id="EHENNVD"/>
<reference evidence="1 2" key="2">
    <citation type="submission" date="2013-02" db="EMBL/GenBank/DDBJ databases">
        <title>The Genome Sequence of Plasmodium falciparum CAMP/Malaysia.</title>
        <authorList>
            <consortium name="The Broad Institute Genome Sequencing Platform"/>
            <consortium name="The Broad Institute Genome Sequencing Center for Infectious Disease"/>
            <person name="Neafsey D."/>
            <person name="Cheeseman I."/>
            <person name="Volkman S."/>
            <person name="Adams J."/>
            <person name="Walker B."/>
            <person name="Young S.K."/>
            <person name="Zeng Q."/>
            <person name="Gargeya S."/>
            <person name="Fitzgerald M."/>
            <person name="Haas B."/>
            <person name="Abouelleil A."/>
            <person name="Alvarado L."/>
            <person name="Arachchi H.M."/>
            <person name="Berlin A.M."/>
            <person name="Chapman S.B."/>
            <person name="Dewar J."/>
            <person name="Goldberg J."/>
            <person name="Griggs A."/>
            <person name="Gujja S."/>
            <person name="Hansen M."/>
            <person name="Howarth C."/>
            <person name="Imamovic A."/>
            <person name="Larimer J."/>
            <person name="McCowan C."/>
            <person name="Murphy C."/>
            <person name="Neiman D."/>
            <person name="Pearson M."/>
            <person name="Priest M."/>
            <person name="Roberts A."/>
            <person name="Saif S."/>
            <person name="Shea T."/>
            <person name="Sisk P."/>
            <person name="Sykes S."/>
            <person name="Wortman J."/>
            <person name="Nusbaum C."/>
            <person name="Birren B."/>
        </authorList>
    </citation>
    <scope>NUCLEOTIDE SEQUENCE [LARGE SCALE GENOMIC DNA]</scope>
    <source>
        <strain evidence="1 2">CAMP/Malaysia</strain>
    </source>
</reference>
<evidence type="ECO:0000313" key="1">
    <source>
        <dbReference type="EMBL" id="ETW59631.1"/>
    </source>
</evidence>
<dbReference type="Proteomes" id="UP000030694">
    <property type="component" value="Unassembled WGS sequence"/>
</dbReference>